<evidence type="ECO:0000313" key="1">
    <source>
        <dbReference type="EMBL" id="CVK19929.1"/>
    </source>
</evidence>
<dbReference type="EMBL" id="FCOW01000013">
    <property type="protein sequence ID" value="CVK19929.1"/>
    <property type="molecule type" value="Genomic_DNA"/>
</dbReference>
<dbReference type="Proteomes" id="UP000245702">
    <property type="component" value="Unassembled WGS sequence"/>
</dbReference>
<name>A0ABP2C9A1_9FIRM</name>
<dbReference type="SUPFAM" id="SSF53756">
    <property type="entry name" value="UDP-Glycosyltransferase/glycogen phosphorylase"/>
    <property type="match status" value="1"/>
</dbReference>
<organism evidence="1 2">
    <name type="scientific">Sporomusa sphaeroides DSM 2875</name>
    <dbReference type="NCBI Taxonomy" id="1337886"/>
    <lineage>
        <taxon>Bacteria</taxon>
        <taxon>Bacillati</taxon>
        <taxon>Bacillota</taxon>
        <taxon>Negativicutes</taxon>
        <taxon>Selenomonadales</taxon>
        <taxon>Sporomusaceae</taxon>
        <taxon>Sporomusa</taxon>
    </lineage>
</organism>
<gene>
    <name evidence="1" type="ORF">SSPH_02596</name>
</gene>
<evidence type="ECO:0008006" key="3">
    <source>
        <dbReference type="Google" id="ProtNLM"/>
    </source>
</evidence>
<reference evidence="1 2" key="1">
    <citation type="submission" date="2016-01" db="EMBL/GenBank/DDBJ databases">
        <authorList>
            <person name="Brown R."/>
        </authorList>
    </citation>
    <scope>NUCLEOTIDE SEQUENCE [LARGE SCALE GENOMIC DNA]</scope>
    <source>
        <strain evidence="1">Sporomusa sphaeroides DSM 2875</strain>
    </source>
</reference>
<comment type="caution">
    <text evidence="1">The sequence shown here is derived from an EMBL/GenBank/DDBJ whole genome shotgun (WGS) entry which is preliminary data.</text>
</comment>
<accession>A0ABP2C9A1</accession>
<dbReference type="RefSeq" id="WP_075757181.1">
    <property type="nucleotide sequence ID" value="NZ_CP146991.1"/>
</dbReference>
<dbReference type="Gene3D" id="3.40.50.2000">
    <property type="entry name" value="Glycogen Phosphorylase B"/>
    <property type="match status" value="2"/>
</dbReference>
<evidence type="ECO:0000313" key="2">
    <source>
        <dbReference type="Proteomes" id="UP000245702"/>
    </source>
</evidence>
<dbReference type="Pfam" id="PF13692">
    <property type="entry name" value="Glyco_trans_1_4"/>
    <property type="match status" value="1"/>
</dbReference>
<protein>
    <recommendedName>
        <fullName evidence="3">Glycosyl transferases group 1</fullName>
    </recommendedName>
</protein>
<keyword evidence="2" id="KW-1185">Reference proteome</keyword>
<sequence length="387" mass="45140">MKKLLFLTGNIFPCIAGDSIFSAGIVDILSELYSIDVLAFGEKEKIEKDENYLRIKDKLSSIRIVKYSTTLKHDYLLYFKYGNRIHMDTKNMQDQFQYLLNSNNYDYIIIDHLRMYSIFKSAEYLIDRTQTKIILLAHNVEYKNLIENIKYVNNCKEKLKMGIFNFNLKSYEKKAIKNVDYLWGLCQEDVLELKALSNENNKVSSIIRPYFAFPQIKNEEELLQPTFNLLFLGSMSWYPNVQGVQYFIENIFNKLLELDNRYKLYIVGANPDYRIRQYNSDRIIVTGSVKSVDEYIKKSDLVIVPNKLGSGVKIKVLESIVKGIPVILFKESMVGYPNELFAGGFCVEDDNEFIKNIIELNSVPNRKVSFIKNARKVLLHKPDIYID</sequence>
<proteinExistence type="predicted"/>